<evidence type="ECO:0000313" key="3">
    <source>
        <dbReference type="Proteomes" id="UP001415857"/>
    </source>
</evidence>
<organism evidence="2 3">
    <name type="scientific">Liquidambar formosana</name>
    <name type="common">Formosan gum</name>
    <dbReference type="NCBI Taxonomy" id="63359"/>
    <lineage>
        <taxon>Eukaryota</taxon>
        <taxon>Viridiplantae</taxon>
        <taxon>Streptophyta</taxon>
        <taxon>Embryophyta</taxon>
        <taxon>Tracheophyta</taxon>
        <taxon>Spermatophyta</taxon>
        <taxon>Magnoliopsida</taxon>
        <taxon>eudicotyledons</taxon>
        <taxon>Gunneridae</taxon>
        <taxon>Pentapetalae</taxon>
        <taxon>Saxifragales</taxon>
        <taxon>Altingiaceae</taxon>
        <taxon>Liquidambar</taxon>
    </lineage>
</organism>
<proteinExistence type="predicted"/>
<keyword evidence="3" id="KW-1185">Reference proteome</keyword>
<evidence type="ECO:0000313" key="2">
    <source>
        <dbReference type="EMBL" id="KAK9286902.1"/>
    </source>
</evidence>
<accession>A0AAP0RXX1</accession>
<comment type="caution">
    <text evidence="2">The sequence shown here is derived from an EMBL/GenBank/DDBJ whole genome shotgun (WGS) entry which is preliminary data.</text>
</comment>
<name>A0AAP0RXX1_LIQFO</name>
<keyword evidence="1" id="KW-1133">Transmembrane helix</keyword>
<dbReference type="Proteomes" id="UP001415857">
    <property type="component" value="Unassembled WGS sequence"/>
</dbReference>
<keyword evidence="1" id="KW-0812">Transmembrane</keyword>
<dbReference type="AlphaFoldDB" id="A0AAP0RXX1"/>
<dbReference type="EMBL" id="JBBPBK010000004">
    <property type="protein sequence ID" value="KAK9286902.1"/>
    <property type="molecule type" value="Genomic_DNA"/>
</dbReference>
<sequence length="178" mass="19162">MTDNYQVLHKVVCNTILLTTHQSEVPVERTRFLYAIGIGSSIDLASLIVKLVYQASRVTSTLIGLLFGVLISNFLLSKGVPADIQFCDQQRAVSDVTLKQSLGQCKGKQARLAPDSSTSTISPPVLASLPMPLTADQFTQIMDVLSEVCDRMAWIEAHLAARDGPLPPLPPCGRGGGQ</sequence>
<feature type="transmembrane region" description="Helical" evidence="1">
    <location>
        <begin position="32"/>
        <end position="52"/>
    </location>
</feature>
<protein>
    <submittedName>
        <fullName evidence="2">Uncharacterized protein</fullName>
    </submittedName>
</protein>
<reference evidence="2 3" key="1">
    <citation type="journal article" date="2024" name="Plant J.">
        <title>Genome sequences and population genomics reveal climatic adaptation and genomic divergence between two closely related sweetgum species.</title>
        <authorList>
            <person name="Xu W.Q."/>
            <person name="Ren C.Q."/>
            <person name="Zhang X.Y."/>
            <person name="Comes H.P."/>
            <person name="Liu X.H."/>
            <person name="Li Y.G."/>
            <person name="Kettle C.J."/>
            <person name="Jalonen R."/>
            <person name="Gaisberger H."/>
            <person name="Ma Y.Z."/>
            <person name="Qiu Y.X."/>
        </authorList>
    </citation>
    <scope>NUCLEOTIDE SEQUENCE [LARGE SCALE GENOMIC DNA]</scope>
    <source>
        <strain evidence="2">Hangzhou</strain>
    </source>
</reference>
<keyword evidence="1" id="KW-0472">Membrane</keyword>
<gene>
    <name evidence="2" type="ORF">L1049_015309</name>
</gene>
<evidence type="ECO:0000256" key="1">
    <source>
        <dbReference type="SAM" id="Phobius"/>
    </source>
</evidence>
<feature type="transmembrane region" description="Helical" evidence="1">
    <location>
        <begin position="58"/>
        <end position="76"/>
    </location>
</feature>